<name>A0ABT3GVQ9_9RHOB</name>
<dbReference type="SUPFAM" id="SSF53187">
    <property type="entry name" value="Zn-dependent exopeptidases"/>
    <property type="match status" value="1"/>
</dbReference>
<organism evidence="1 2">
    <name type="scientific">Pararhodobacter zhoushanensis</name>
    <dbReference type="NCBI Taxonomy" id="2479545"/>
    <lineage>
        <taxon>Bacteria</taxon>
        <taxon>Pseudomonadati</taxon>
        <taxon>Pseudomonadota</taxon>
        <taxon>Alphaproteobacteria</taxon>
        <taxon>Rhodobacterales</taxon>
        <taxon>Paracoccaceae</taxon>
        <taxon>Pararhodobacter</taxon>
    </lineage>
</organism>
<dbReference type="Proteomes" id="UP001208938">
    <property type="component" value="Unassembled WGS sequence"/>
</dbReference>
<dbReference type="RefSeq" id="WP_264504719.1">
    <property type="nucleotide sequence ID" value="NZ_JAPDFL010000001.1"/>
</dbReference>
<reference evidence="1 2" key="1">
    <citation type="submission" date="2022-10" db="EMBL/GenBank/DDBJ databases">
        <title>Pararhodobacter sp. nov., isolated from marine algae.</title>
        <authorList>
            <person name="Choi B.J."/>
            <person name="Kim J.M."/>
            <person name="Lee J.K."/>
            <person name="Choi D.G."/>
            <person name="Jeon C.O."/>
        </authorList>
    </citation>
    <scope>NUCLEOTIDE SEQUENCE [LARGE SCALE GENOMIC DNA]</scope>
    <source>
        <strain evidence="1 2">ZQ420</strain>
    </source>
</reference>
<evidence type="ECO:0000313" key="1">
    <source>
        <dbReference type="EMBL" id="MCW1931618.1"/>
    </source>
</evidence>
<protein>
    <submittedName>
        <fullName evidence="1">N-formylglutamate amidohydrolase</fullName>
    </submittedName>
</protein>
<dbReference type="Gene3D" id="3.40.630.40">
    <property type="entry name" value="Zn-dependent exopeptidases"/>
    <property type="match status" value="1"/>
</dbReference>
<dbReference type="InterPro" id="IPR007709">
    <property type="entry name" value="N-FG_amidohydro"/>
</dbReference>
<accession>A0ABT3GVQ9</accession>
<dbReference type="EMBL" id="JAPDFL010000001">
    <property type="protein sequence ID" value="MCW1931618.1"/>
    <property type="molecule type" value="Genomic_DNA"/>
</dbReference>
<sequence>MPIPFTLIQPDTITSPVVFASPHSGRDYPPDFLVMARVEAQVLRSSEDAFVDVLLQDAPRFGASVLTTDVPRAYVDFNRAADELDPALIDGAPRAGLNPRIASGLGVLARVVANGREIYRGKLPMAEAERRIRRYWTPYHGALARVLQQQVDRFGRVLLCDMHSMPHEALTGHVLRGGVRPDVVLGDRWGSSAGREVVAAVEEILRGAGFVVARNAPFAGAYIAQRYGQPSQGIHALQIEIDRALYLDEARVEPLPGFEDFRVVMRGVIEKLAALDLGQGGASLDLAAE</sequence>
<proteinExistence type="predicted"/>
<keyword evidence="2" id="KW-1185">Reference proteome</keyword>
<dbReference type="Pfam" id="PF05013">
    <property type="entry name" value="FGase"/>
    <property type="match status" value="1"/>
</dbReference>
<comment type="caution">
    <text evidence="1">The sequence shown here is derived from an EMBL/GenBank/DDBJ whole genome shotgun (WGS) entry which is preliminary data.</text>
</comment>
<evidence type="ECO:0000313" key="2">
    <source>
        <dbReference type="Proteomes" id="UP001208938"/>
    </source>
</evidence>
<gene>
    <name evidence="1" type="ORF">OKW52_04910</name>
</gene>